<evidence type="ECO:0000313" key="1">
    <source>
        <dbReference type="EMBL" id="GAA4153697.1"/>
    </source>
</evidence>
<protein>
    <submittedName>
        <fullName evidence="1">Uncharacterized protein</fullName>
    </submittedName>
</protein>
<evidence type="ECO:0000313" key="2">
    <source>
        <dbReference type="Proteomes" id="UP001415169"/>
    </source>
</evidence>
<dbReference type="RefSeq" id="WP_344789725.1">
    <property type="nucleotide sequence ID" value="NZ_BAABBV010000001.1"/>
</dbReference>
<proteinExistence type="predicted"/>
<comment type="caution">
    <text evidence="1">The sequence shown here is derived from an EMBL/GenBank/DDBJ whole genome shotgun (WGS) entry which is preliminary data.</text>
</comment>
<sequence length="188" mass="21316">MTDRTVAIFIDLDGVCATWKDNEPIESPAWPDSRHIEVQVNRGHGYREVFPLTYSPTMVSELREILDDPRVQPVALTTWLENEIYVKAHRMMGLPPMPGARMPARDAKRRLPLGWKHRSLREWLEHNDAVAGVIWIDDQDAASDLPWPRIVSEALGVTPLLAIAPDESIGITPEHVVAVRTFIDEVTR</sequence>
<name>A0ABP7ZCQ7_9MICO</name>
<reference evidence="1" key="1">
    <citation type="journal article" date="2014" name="Int. J. Syst. Evol. Microbiol.">
        <title>Complete genome of a new Firmicutes species belonging to the dominant human colonic microbiota ('Ruminococcus bicirculans') reveals two chromosomes and a selective capacity to utilize plant glucans.</title>
        <authorList>
            <consortium name="NISC Comparative Sequencing Program"/>
            <person name="Wegmann U."/>
            <person name="Louis P."/>
            <person name="Goesmann A."/>
            <person name="Henrissat B."/>
            <person name="Duncan S.H."/>
            <person name="Flint H.J."/>
        </authorList>
    </citation>
    <scope>NUCLEOTIDE SEQUENCE</scope>
    <source>
        <strain evidence="1">JCM 17590</strain>
    </source>
</reference>
<accession>A0ABP7ZCQ7</accession>
<organism evidence="1 2">
    <name type="scientific">Gryllotalpicola daejeonensis</name>
    <dbReference type="NCBI Taxonomy" id="993087"/>
    <lineage>
        <taxon>Bacteria</taxon>
        <taxon>Bacillati</taxon>
        <taxon>Actinomycetota</taxon>
        <taxon>Actinomycetes</taxon>
        <taxon>Micrococcales</taxon>
        <taxon>Microbacteriaceae</taxon>
        <taxon>Gryllotalpicola</taxon>
    </lineage>
</organism>
<keyword evidence="2" id="KW-1185">Reference proteome</keyword>
<dbReference type="Pfam" id="PF18143">
    <property type="entry name" value="HAD_SAK_2"/>
    <property type="match status" value="1"/>
</dbReference>
<reference evidence="1" key="2">
    <citation type="submission" date="2023-12" db="EMBL/GenBank/DDBJ databases">
        <authorList>
            <person name="Sun Q."/>
            <person name="Inoue M."/>
        </authorList>
    </citation>
    <scope>NUCLEOTIDE SEQUENCE</scope>
    <source>
        <strain evidence="1">JCM 17590</strain>
    </source>
</reference>
<gene>
    <name evidence="1" type="ORF">GCM10022286_00400</name>
</gene>
<dbReference type="Proteomes" id="UP001415169">
    <property type="component" value="Unassembled WGS sequence"/>
</dbReference>
<dbReference type="EMBL" id="BAABBV010000001">
    <property type="protein sequence ID" value="GAA4153697.1"/>
    <property type="molecule type" value="Genomic_DNA"/>
</dbReference>